<keyword evidence="3 5" id="KW-0378">Hydrolase</keyword>
<dbReference type="InterPro" id="IPR003180">
    <property type="entry name" value="MPG"/>
</dbReference>
<dbReference type="HAMAP" id="MF_00527">
    <property type="entry name" value="3MGH"/>
    <property type="match status" value="1"/>
</dbReference>
<organism evidence="6 7">
    <name type="scientific">Geothrix oryzae</name>
    <dbReference type="NCBI Taxonomy" id="2927975"/>
    <lineage>
        <taxon>Bacteria</taxon>
        <taxon>Pseudomonadati</taxon>
        <taxon>Acidobacteriota</taxon>
        <taxon>Holophagae</taxon>
        <taxon>Holophagales</taxon>
        <taxon>Holophagaceae</taxon>
        <taxon>Geothrix</taxon>
    </lineage>
</organism>
<dbReference type="NCBIfam" id="NF002003">
    <property type="entry name" value="PRK00802.1-3"/>
    <property type="match status" value="1"/>
</dbReference>
<dbReference type="EC" id="3.2.2.-" evidence="5"/>
<comment type="similarity">
    <text evidence="1 5">Belongs to the DNA glycosylase MPG family.</text>
</comment>
<dbReference type="InterPro" id="IPR011034">
    <property type="entry name" value="Formyl_transferase-like_C_sf"/>
</dbReference>
<dbReference type="NCBIfam" id="TIGR00567">
    <property type="entry name" value="3mg"/>
    <property type="match status" value="1"/>
</dbReference>
<dbReference type="PANTHER" id="PTHR10429:SF0">
    <property type="entry name" value="DNA-3-METHYLADENINE GLYCOSYLASE"/>
    <property type="match status" value="1"/>
</dbReference>
<name>A0ABM8DMB8_9BACT</name>
<dbReference type="EMBL" id="AP027079">
    <property type="protein sequence ID" value="BDU68039.1"/>
    <property type="molecule type" value="Genomic_DNA"/>
</dbReference>
<dbReference type="Gene3D" id="3.10.300.10">
    <property type="entry name" value="Methylpurine-DNA glycosylase (MPG)"/>
    <property type="match status" value="1"/>
</dbReference>
<reference evidence="7" key="1">
    <citation type="journal article" date="2023" name="Int. J. Syst. Evol. Microbiol.">
        <title>Mesoterricola silvestris gen. nov., sp. nov., Mesoterricola sediminis sp. nov., Geothrix oryzae sp. nov., Geothrix edaphica sp. nov., Geothrix rubra sp. nov., and Geothrix limicola sp. nov., six novel members of Acidobacteriota isolated from soils.</title>
        <authorList>
            <person name="Itoh H."/>
            <person name="Sugisawa Y."/>
            <person name="Mise K."/>
            <person name="Xu Z."/>
            <person name="Kuniyasu M."/>
            <person name="Ushijima N."/>
            <person name="Kawano K."/>
            <person name="Kobayashi E."/>
            <person name="Shiratori Y."/>
            <person name="Masuda Y."/>
            <person name="Senoo K."/>
        </authorList>
    </citation>
    <scope>NUCLEOTIDE SEQUENCE [LARGE SCALE GENOMIC DNA]</scope>
    <source>
        <strain evidence="7">Red222</strain>
    </source>
</reference>
<gene>
    <name evidence="6" type="ORF">GETHOR_01400</name>
</gene>
<evidence type="ECO:0000313" key="6">
    <source>
        <dbReference type="EMBL" id="BDU68039.1"/>
    </source>
</evidence>
<proteinExistence type="inferred from homology"/>
<evidence type="ECO:0000256" key="5">
    <source>
        <dbReference type="HAMAP-Rule" id="MF_00527"/>
    </source>
</evidence>
<keyword evidence="4 5" id="KW-0234">DNA repair</keyword>
<accession>A0ABM8DMB8</accession>
<evidence type="ECO:0000256" key="4">
    <source>
        <dbReference type="ARBA" id="ARBA00023204"/>
    </source>
</evidence>
<sequence>MKLQGPVELAARALLGQRLVREGVTLRITEVEAYGGPEDSASHARHGRTGRNAPMWGPPGRAYLYFCYGMHWMLNVVTGPEGEPSAVLIRGAEVLEGVETVLARRRAAQATAQLCAGPGKVAQALGLDGTFGGHDLLAPGGLELRAGPPPARLLAGPRLGIAFATPGDQARPWRFADADSRAVLQRKALHPG</sequence>
<dbReference type="RefSeq" id="WP_286354665.1">
    <property type="nucleotide sequence ID" value="NZ_AP027079.1"/>
</dbReference>
<protein>
    <recommendedName>
        <fullName evidence="5">Putative 3-methyladenine DNA glycosylase</fullName>
        <ecNumber evidence="5">3.2.2.-</ecNumber>
    </recommendedName>
</protein>
<keyword evidence="2 5" id="KW-0227">DNA damage</keyword>
<dbReference type="Pfam" id="PF02245">
    <property type="entry name" value="Pur_DNA_glyco"/>
    <property type="match status" value="1"/>
</dbReference>
<dbReference type="CDD" id="cd00540">
    <property type="entry name" value="AAG"/>
    <property type="match status" value="1"/>
</dbReference>
<keyword evidence="7" id="KW-1185">Reference proteome</keyword>
<evidence type="ECO:0000256" key="3">
    <source>
        <dbReference type="ARBA" id="ARBA00022801"/>
    </source>
</evidence>
<dbReference type="Proteomes" id="UP001242010">
    <property type="component" value="Chromosome"/>
</dbReference>
<evidence type="ECO:0000256" key="2">
    <source>
        <dbReference type="ARBA" id="ARBA00022763"/>
    </source>
</evidence>
<dbReference type="InterPro" id="IPR036995">
    <property type="entry name" value="MPG_sf"/>
</dbReference>
<dbReference type="PANTHER" id="PTHR10429">
    <property type="entry name" value="DNA-3-METHYLADENINE GLYCOSYLASE"/>
    <property type="match status" value="1"/>
</dbReference>
<evidence type="ECO:0000313" key="7">
    <source>
        <dbReference type="Proteomes" id="UP001242010"/>
    </source>
</evidence>
<evidence type="ECO:0000256" key="1">
    <source>
        <dbReference type="ARBA" id="ARBA00009232"/>
    </source>
</evidence>
<dbReference type="SUPFAM" id="SSF50486">
    <property type="entry name" value="FMT C-terminal domain-like"/>
    <property type="match status" value="1"/>
</dbReference>